<organism evidence="1 2">
    <name type="scientific">Kribbella deserti</name>
    <dbReference type="NCBI Taxonomy" id="1926257"/>
    <lineage>
        <taxon>Bacteria</taxon>
        <taxon>Bacillati</taxon>
        <taxon>Actinomycetota</taxon>
        <taxon>Actinomycetes</taxon>
        <taxon>Propionibacteriales</taxon>
        <taxon>Kribbellaceae</taxon>
        <taxon>Kribbella</taxon>
    </lineage>
</organism>
<comment type="caution">
    <text evidence="1">The sequence shown here is derived from an EMBL/GenBank/DDBJ whole genome shotgun (WGS) entry which is preliminary data.</text>
</comment>
<gene>
    <name evidence="1" type="ORF">ACFFGN_11350</name>
</gene>
<accession>A0ABV6QJ44</accession>
<dbReference type="InterPro" id="IPR043746">
    <property type="entry name" value="DUF5691"/>
</dbReference>
<proteinExistence type="predicted"/>
<dbReference type="EMBL" id="JBHLTC010000012">
    <property type="protein sequence ID" value="MFC0624660.1"/>
    <property type="molecule type" value="Genomic_DNA"/>
</dbReference>
<dbReference type="Pfam" id="PF18944">
    <property type="entry name" value="DUF5691"/>
    <property type="match status" value="1"/>
</dbReference>
<sequence length="465" mass="51013">MTGWDKLVSAALLGTDRRPPSADDLPEAVRRDLDASDPVRLVLDAAALETTYRRAGRSPLKGLEPIEPPQGEDAPLIRPAAIGRLAMMLGGEQATVLGEWLRLVLDRGWAVPPEFLPALADFARGRTEYRALVAAAAGRRGPWLAELNPDWRFLALHNASDSEQDWTHGTPNQRRAWLIRTREQDPAAAREALAEVWPSEPAVVRAEFLALLTNNLSPADEDFCERALDDRAAEVRRTAAGLLARIPGSRYSARMAARVRECLAFEPGRVRVSLPRRLDDTMLRDGITAKPRLAIGEKAWWLRQILAAAALSVYDVRMVEAEVSGFDRALLLEALGDATVRERNAEWARALLTTKAASARLIAVLPPEEWAAAVGALGKGGELAQVVGGLPVPWPESLAVAMLDLLNRAGPDQGWARLASAVAQAVPVAALDHPITARAVDEEQTWRRRLIETLTFRREMYEELS</sequence>
<name>A0ABV6QJ44_9ACTN</name>
<protein>
    <submittedName>
        <fullName evidence="1">DUF5691 domain-containing protein</fullName>
    </submittedName>
</protein>
<evidence type="ECO:0000313" key="1">
    <source>
        <dbReference type="EMBL" id="MFC0624660.1"/>
    </source>
</evidence>
<dbReference type="RefSeq" id="WP_380046257.1">
    <property type="nucleotide sequence ID" value="NZ_JBHLTC010000012.1"/>
</dbReference>
<evidence type="ECO:0000313" key="2">
    <source>
        <dbReference type="Proteomes" id="UP001589890"/>
    </source>
</evidence>
<dbReference type="Proteomes" id="UP001589890">
    <property type="component" value="Unassembled WGS sequence"/>
</dbReference>
<reference evidence="1 2" key="1">
    <citation type="submission" date="2024-09" db="EMBL/GenBank/DDBJ databases">
        <authorList>
            <person name="Sun Q."/>
            <person name="Mori K."/>
        </authorList>
    </citation>
    <scope>NUCLEOTIDE SEQUENCE [LARGE SCALE GENOMIC DNA]</scope>
    <source>
        <strain evidence="1 2">CGMCC 1.15906</strain>
    </source>
</reference>
<keyword evidence="2" id="KW-1185">Reference proteome</keyword>